<accession>A0AAD1D901</accession>
<name>A0AAD1D901_SPHMI</name>
<dbReference type="AlphaFoldDB" id="A0AAD1D901"/>
<keyword evidence="4" id="KW-1185">Reference proteome</keyword>
<gene>
    <name evidence="2" type="ORF">DFR51_3029</name>
    <name evidence="1" type="ORF">SmB9_32860</name>
</gene>
<evidence type="ECO:0000313" key="1">
    <source>
        <dbReference type="EMBL" id="BBE35628.1"/>
    </source>
</evidence>
<organism evidence="1 3">
    <name type="scientific">Sphingosinicella microcystinivorans</name>
    <dbReference type="NCBI Taxonomy" id="335406"/>
    <lineage>
        <taxon>Bacteria</taxon>
        <taxon>Pseudomonadati</taxon>
        <taxon>Pseudomonadota</taxon>
        <taxon>Alphaproteobacteria</taxon>
        <taxon>Sphingomonadales</taxon>
        <taxon>Sphingosinicellaceae</taxon>
        <taxon>Sphingosinicella</taxon>
    </lineage>
</organism>
<dbReference type="Proteomes" id="UP000276029">
    <property type="component" value="Unassembled WGS sequence"/>
</dbReference>
<dbReference type="Proteomes" id="UP000275727">
    <property type="component" value="Chromosome"/>
</dbReference>
<sequence length="280" mass="29049">MNEALQREMARTDRGRVMAADSAYHVFPENRGRDVIVNASYCGVLPARFLGAQAPRGAIGVDCGVGPAGASIAGLWYLEALNIPAAVADVMTVQLGNGVDLYDRGVISFVNRPAQDCGVQAGMKVSEAAMLMLIADPASPDAAEVTNRTLVDTSPSGRKIFCTDSIAFGLPEDVENVLVTAGHTGRSAVPYLLKVRPFGFICSDGGGGRDASGRLGLEMVENAGLAGATVDARLARMGDALSSYHDGIITGANSLARAAGVDIGMSARVAARILAERNIL</sequence>
<reference evidence="2 4" key="2">
    <citation type="submission" date="2018-10" db="EMBL/GenBank/DDBJ databases">
        <title>Genomic Encyclopedia of Type Strains, Phase IV (KMG-IV): sequencing the most valuable type-strain genomes for metagenomic binning, comparative biology and taxonomic classification.</title>
        <authorList>
            <person name="Goeker M."/>
        </authorList>
    </citation>
    <scope>NUCLEOTIDE SEQUENCE [LARGE SCALE GENOMIC DNA]</scope>
    <source>
        <strain evidence="2 4">DSM 19791</strain>
    </source>
</reference>
<dbReference type="EMBL" id="AP018711">
    <property type="protein sequence ID" value="BBE35628.1"/>
    <property type="molecule type" value="Genomic_DNA"/>
</dbReference>
<evidence type="ECO:0000313" key="2">
    <source>
        <dbReference type="EMBL" id="RKS86326.1"/>
    </source>
</evidence>
<protein>
    <submittedName>
        <fullName evidence="1">Uncharacterized protein</fullName>
    </submittedName>
</protein>
<dbReference type="EMBL" id="RBWX01000010">
    <property type="protein sequence ID" value="RKS86326.1"/>
    <property type="molecule type" value="Genomic_DNA"/>
</dbReference>
<reference evidence="1 3" key="1">
    <citation type="submission" date="2018-06" db="EMBL/GenBank/DDBJ databases">
        <title>Complete Genome Sequence of the Microcystin-Degrading Bacterium Sphingosinicella microcystinivorans Strain B-9.</title>
        <authorList>
            <person name="Jin H."/>
            <person name="Nishizawa T."/>
            <person name="Guo Y."/>
            <person name="Nishizawa A."/>
            <person name="Park H."/>
            <person name="Kato H."/>
            <person name="Tsuji K."/>
            <person name="Harada K."/>
        </authorList>
    </citation>
    <scope>NUCLEOTIDE SEQUENCE [LARGE SCALE GENOMIC DNA]</scope>
    <source>
        <strain evidence="1 3">B9</strain>
    </source>
</reference>
<dbReference type="RefSeq" id="WP_121052656.1">
    <property type="nucleotide sequence ID" value="NZ_AP018711.1"/>
</dbReference>
<dbReference type="KEGG" id="smic:SmB9_32860"/>
<evidence type="ECO:0000313" key="4">
    <source>
        <dbReference type="Proteomes" id="UP000276029"/>
    </source>
</evidence>
<proteinExistence type="predicted"/>
<evidence type="ECO:0000313" key="3">
    <source>
        <dbReference type="Proteomes" id="UP000275727"/>
    </source>
</evidence>